<evidence type="ECO:0000313" key="1">
    <source>
        <dbReference type="EMBL" id="PTQ51482.1"/>
    </source>
</evidence>
<proteinExistence type="predicted"/>
<dbReference type="EMBL" id="PEBW01000005">
    <property type="protein sequence ID" value="PTQ51482.1"/>
    <property type="molecule type" value="Genomic_DNA"/>
</dbReference>
<evidence type="ECO:0000313" key="4">
    <source>
        <dbReference type="Proteomes" id="UP000267019"/>
    </source>
</evidence>
<comment type="caution">
    <text evidence="1">The sequence shown here is derived from an EMBL/GenBank/DDBJ whole genome shotgun (WGS) entry which is preliminary data.</text>
</comment>
<dbReference type="OrthoDB" id="1798711at2"/>
<name>A0A2T5G5L4_9BACL</name>
<dbReference type="RefSeq" id="WP_121443817.1">
    <property type="nucleotide sequence ID" value="NZ_RBIJ01000001.1"/>
</dbReference>
<reference evidence="2 4" key="2">
    <citation type="submission" date="2018-10" db="EMBL/GenBank/DDBJ databases">
        <title>Genomic Encyclopedia of Type Strains, Phase IV (KMG-IV): sequencing the most valuable type-strain genomes for metagenomic binning, comparative biology and taxonomic classification.</title>
        <authorList>
            <person name="Goeker M."/>
        </authorList>
    </citation>
    <scope>NUCLEOTIDE SEQUENCE [LARGE SCALE GENOMIC DNA]</scope>
    <source>
        <strain evidence="2 4">DSM 22653</strain>
    </source>
</reference>
<evidence type="ECO:0000313" key="2">
    <source>
        <dbReference type="EMBL" id="RKQ88935.1"/>
    </source>
</evidence>
<dbReference type="Proteomes" id="UP000244016">
    <property type="component" value="Unassembled WGS sequence"/>
</dbReference>
<evidence type="ECO:0000313" key="3">
    <source>
        <dbReference type="Proteomes" id="UP000244016"/>
    </source>
</evidence>
<keyword evidence="4" id="KW-1185">Reference proteome</keyword>
<accession>A0A2T5G5L4</accession>
<protein>
    <submittedName>
        <fullName evidence="1">Uncharacterized protein</fullName>
    </submittedName>
</protein>
<dbReference type="EMBL" id="RBIJ01000001">
    <property type="protein sequence ID" value="RKQ88935.1"/>
    <property type="molecule type" value="Genomic_DNA"/>
</dbReference>
<dbReference type="AlphaFoldDB" id="A0A2T5G5L4"/>
<reference evidence="1 3" key="1">
    <citation type="submission" date="2017-08" db="EMBL/GenBank/DDBJ databases">
        <title>Burning lignite coal seam in the remote Altai Mountains harbors a hydrogen-driven thermophilic microbial community.</title>
        <authorList>
            <person name="Kadnikov V.V."/>
            <person name="Mardanov A.V."/>
            <person name="Ivasenko D."/>
            <person name="Beletsky A.V."/>
            <person name="Karnachuk O.V."/>
            <person name="Ravin N.V."/>
        </authorList>
    </citation>
    <scope>NUCLEOTIDE SEQUENCE [LARGE SCALE GENOMIC DNA]</scope>
    <source>
        <strain evidence="1">AL31</strain>
    </source>
</reference>
<dbReference type="Proteomes" id="UP000267019">
    <property type="component" value="Unassembled WGS sequence"/>
</dbReference>
<gene>
    <name evidence="1" type="ORF">BLITH_1559</name>
    <name evidence="2" type="ORF">C7438_0588</name>
</gene>
<organism evidence="1 3">
    <name type="scientific">Brockia lithotrophica</name>
    <dbReference type="NCBI Taxonomy" id="933949"/>
    <lineage>
        <taxon>Bacteria</taxon>
        <taxon>Bacillati</taxon>
        <taxon>Bacillota</taxon>
        <taxon>Bacilli</taxon>
        <taxon>Bacillales</taxon>
        <taxon>Bacillales Family X. Incertae Sedis</taxon>
        <taxon>Brockia</taxon>
    </lineage>
</organism>
<sequence>MEIRCPVCKGKNVGKIGTHQYYCWNCFIEFTVKGDRLTVYEIEEDGTLTSLNDLLFEEGEEVEAEAM</sequence>